<name>A0A9X1I822_9FLAO</name>
<evidence type="ECO:0000313" key="4">
    <source>
        <dbReference type="Proteomes" id="UP001139286"/>
    </source>
</evidence>
<dbReference type="RefSeq" id="WP_226695917.1">
    <property type="nucleotide sequence ID" value="NZ_JAJAPX010000003.1"/>
</dbReference>
<proteinExistence type="inferred from homology"/>
<dbReference type="Proteomes" id="UP001139286">
    <property type="component" value="Unassembled WGS sequence"/>
</dbReference>
<gene>
    <name evidence="3" type="ORF">LG651_09635</name>
</gene>
<evidence type="ECO:0000313" key="3">
    <source>
        <dbReference type="EMBL" id="MCB4808514.1"/>
    </source>
</evidence>
<feature type="domain" description="Tyrosine specific protein phosphatases" evidence="2">
    <location>
        <begin position="97"/>
        <end position="149"/>
    </location>
</feature>
<dbReference type="PROSITE" id="PS50056">
    <property type="entry name" value="TYR_PHOSPHATASE_2"/>
    <property type="match status" value="1"/>
</dbReference>
<comment type="similarity">
    <text evidence="1">Belongs to the protein-tyrosine phosphatase family.</text>
</comment>
<dbReference type="GO" id="GO:0016791">
    <property type="term" value="F:phosphatase activity"/>
    <property type="evidence" value="ECO:0007669"/>
    <property type="project" value="TreeGrafter"/>
</dbReference>
<dbReference type="InterPro" id="IPR016130">
    <property type="entry name" value="Tyr_Pase_AS"/>
</dbReference>
<dbReference type="PROSITE" id="PS00383">
    <property type="entry name" value="TYR_PHOSPHATASE_1"/>
    <property type="match status" value="1"/>
</dbReference>
<organism evidence="3 4">
    <name type="scientific">Neotamlana sargassicola</name>
    <dbReference type="NCBI Taxonomy" id="2883125"/>
    <lineage>
        <taxon>Bacteria</taxon>
        <taxon>Pseudomonadati</taxon>
        <taxon>Bacteroidota</taxon>
        <taxon>Flavobacteriia</taxon>
        <taxon>Flavobacteriales</taxon>
        <taxon>Flavobacteriaceae</taxon>
        <taxon>Neotamlana</taxon>
    </lineage>
</organism>
<sequence length="181" mass="21357">MKTSLLFFVMICCSININAQIIEAKKQESKNFKRFYKVSEAIYRSEQPSKKGFKEIEALGIKTILNFRRKWRDDKKTKHTKLQLEHVKLKSKEMTEAKVVEVLKIIKKAEKPVLIHCWHGSDRTGIIIAAYRIVFENWTKADAIAEFRRPEFGYHEKWYPNLIDILNDLNVDEIRSELGIE</sequence>
<dbReference type="PANTHER" id="PTHR31126">
    <property type="entry name" value="TYROSINE-PROTEIN PHOSPHATASE"/>
    <property type="match status" value="1"/>
</dbReference>
<keyword evidence="4" id="KW-1185">Reference proteome</keyword>
<accession>A0A9X1I822</accession>
<evidence type="ECO:0000256" key="1">
    <source>
        <dbReference type="ARBA" id="ARBA00009580"/>
    </source>
</evidence>
<dbReference type="AlphaFoldDB" id="A0A9X1I822"/>
<dbReference type="InterPro" id="IPR004861">
    <property type="entry name" value="Siw14-like"/>
</dbReference>
<dbReference type="PANTHER" id="PTHR31126:SF72">
    <property type="entry name" value="DUAL SPECIFICITY PROTEIN PHOSPHATASE TPBA"/>
    <property type="match status" value="1"/>
</dbReference>
<evidence type="ECO:0000259" key="2">
    <source>
        <dbReference type="PROSITE" id="PS50056"/>
    </source>
</evidence>
<protein>
    <submittedName>
        <fullName evidence="3">Dual specificity protein phosphatase family protein</fullName>
    </submittedName>
</protein>
<dbReference type="InterPro" id="IPR000387">
    <property type="entry name" value="Tyr_Pase_dom"/>
</dbReference>
<reference evidence="3" key="1">
    <citation type="submission" date="2021-10" db="EMBL/GenBank/DDBJ databases">
        <title>Tamlana sargassums sp. nov., and Tamlana laminarinivorans sp. nov., two new bacteria isolated from the brown alga.</title>
        <authorList>
            <person name="Li J."/>
        </authorList>
    </citation>
    <scope>NUCLEOTIDE SEQUENCE</scope>
    <source>
        <strain evidence="3">62-3</strain>
    </source>
</reference>
<dbReference type="Gene3D" id="3.90.190.10">
    <property type="entry name" value="Protein tyrosine phosphatase superfamily"/>
    <property type="match status" value="1"/>
</dbReference>
<dbReference type="EMBL" id="JAJAPX010000003">
    <property type="protein sequence ID" value="MCB4808514.1"/>
    <property type="molecule type" value="Genomic_DNA"/>
</dbReference>
<dbReference type="Pfam" id="PF03162">
    <property type="entry name" value="Y_phosphatase2"/>
    <property type="match status" value="1"/>
</dbReference>
<dbReference type="InterPro" id="IPR029021">
    <property type="entry name" value="Prot-tyrosine_phosphatase-like"/>
</dbReference>
<dbReference type="SUPFAM" id="SSF52799">
    <property type="entry name" value="(Phosphotyrosine protein) phosphatases II"/>
    <property type="match status" value="1"/>
</dbReference>
<comment type="caution">
    <text evidence="3">The sequence shown here is derived from an EMBL/GenBank/DDBJ whole genome shotgun (WGS) entry which is preliminary data.</text>
</comment>